<dbReference type="InterPro" id="IPR016181">
    <property type="entry name" value="Acyl_CoA_acyltransferase"/>
</dbReference>
<dbReference type="STRING" id="1328313.DS2_01768"/>
<evidence type="ECO:0000256" key="7">
    <source>
        <dbReference type="ARBA" id="ARBA00039058"/>
    </source>
</evidence>
<dbReference type="GO" id="GO:0006629">
    <property type="term" value="P:lipid metabolic process"/>
    <property type="evidence" value="ECO:0007669"/>
    <property type="project" value="UniProtKB-KW"/>
</dbReference>
<keyword evidence="3 12" id="KW-0808">Transferase</keyword>
<feature type="domain" description="Phospholipid/glycerol acyltransferase" evidence="11">
    <location>
        <begin position="85"/>
        <end position="206"/>
    </location>
</feature>
<comment type="caution">
    <text evidence="12">The sequence shown here is derived from an EMBL/GenBank/DDBJ whole genome shotgun (WGS) entry which is preliminary data.</text>
</comment>
<protein>
    <recommendedName>
        <fullName evidence="8">L-ornithine N(alpha)-acyltransferase</fullName>
        <ecNumber evidence="7">2.3.2.30</ecNumber>
    </recommendedName>
</protein>
<dbReference type="RefSeq" id="WP_051479520.1">
    <property type="nucleotide sequence ID" value="NZ_ARZY01000002.1"/>
</dbReference>
<proteinExistence type="inferred from homology"/>
<keyword evidence="13" id="KW-1185">Reference proteome</keyword>
<reference evidence="12 13" key="1">
    <citation type="journal article" date="2014" name="Genome Announc.">
        <title>Draft Genome Sequence of the Agar-Degrading Bacterium Catenovulum sp. Strain DS-2, Isolated from Intestines of Haliotis diversicolor.</title>
        <authorList>
            <person name="Shan D."/>
            <person name="Li X."/>
            <person name="Gu Z."/>
            <person name="Wei G."/>
            <person name="Gao Z."/>
            <person name="Shao Z."/>
        </authorList>
    </citation>
    <scope>NUCLEOTIDE SEQUENCE [LARGE SCALE GENOMIC DNA]</scope>
    <source>
        <strain evidence="12 13">DS-2</strain>
    </source>
</reference>
<evidence type="ECO:0000256" key="8">
    <source>
        <dbReference type="ARBA" id="ARBA00039866"/>
    </source>
</evidence>
<comment type="pathway">
    <text evidence="1">Lipid metabolism.</text>
</comment>
<sequence>MNDSTEQLSIGQFFASAQGRSKKLLIQLLDKLLGIKKLNQLYQQHGFAQLSGPDFLQAFVELFKLKISDNFGENVRELTNGNRPLIIVANHPLGGVDGVVLLKQLLQYSANVKVLANVGLSLFKPLHQYFIFTNPLKAGARGNVTSLRQCEQHLVKHGILVVFPAGRVSYYQADKTGIYDHPWNRSFVKLAQKHNADILPVHIQASNRKRFYFFGRVYFRFRLLMLVREMLASKDKQITMTIGNQLDVANLPSSNLDQQSALIKLLTYLQPHIGQQTWPQQAQAEQQALAPASDGDTMASEVATIAKHQVLLSYKNWLVLHAHGGQIPTCVAEIRRLREKTFRDWQEGSGQPEDGDDFDFSYQHLFIFDQQKQQIIGAYRMGQTDRVSPTYLTQMFDFSTTFVGKQSPCLEMGRSFIVSEYQRSHHALLLLFKGIGRFVCKYPQYQTLYGTVSLSRCYSPLSVYLIEQFLVKQPDNSALAKSKFTHPQLPLLTAFIEQYKPDIATLDWLIQQIEPDKKGLPVLVKQYHQLGAQFISLAIDSQFAQTPGLLLKVHLPATEQKWLKLYLGQGWQNYLNSAVND</sequence>
<gene>
    <name evidence="12" type="ORF">DS2_01768</name>
</gene>
<evidence type="ECO:0000256" key="3">
    <source>
        <dbReference type="ARBA" id="ARBA00022679"/>
    </source>
</evidence>
<dbReference type="InterPro" id="IPR052351">
    <property type="entry name" value="Ornithine_N-alpha-AT"/>
</dbReference>
<evidence type="ECO:0000259" key="11">
    <source>
        <dbReference type="SMART" id="SM00563"/>
    </source>
</evidence>
<dbReference type="Pfam" id="PF19576">
    <property type="entry name" value="Acyltransf_2"/>
    <property type="match status" value="1"/>
</dbReference>
<dbReference type="OrthoDB" id="1113830at2"/>
<dbReference type="InterPro" id="IPR002123">
    <property type="entry name" value="Plipid/glycerol_acylTrfase"/>
</dbReference>
<dbReference type="SUPFAM" id="SSF55729">
    <property type="entry name" value="Acyl-CoA N-acyltransferases (Nat)"/>
    <property type="match status" value="1"/>
</dbReference>
<dbReference type="SUPFAM" id="SSF69593">
    <property type="entry name" value="Glycerol-3-phosphate (1)-acyltransferase"/>
    <property type="match status" value="1"/>
</dbReference>
<evidence type="ECO:0000313" key="12">
    <source>
        <dbReference type="EMBL" id="EWH11873.1"/>
    </source>
</evidence>
<evidence type="ECO:0000256" key="4">
    <source>
        <dbReference type="ARBA" id="ARBA00023098"/>
    </source>
</evidence>
<dbReference type="AlphaFoldDB" id="W7QVW6"/>
<evidence type="ECO:0000256" key="9">
    <source>
        <dbReference type="ARBA" id="ARBA00045724"/>
    </source>
</evidence>
<dbReference type="PANTHER" id="PTHR37323:SF1">
    <property type="entry name" value="L-ORNITHINE N(ALPHA)-ACYLTRANSFERASE"/>
    <property type="match status" value="1"/>
</dbReference>
<evidence type="ECO:0000256" key="2">
    <source>
        <dbReference type="ARBA" id="ARBA00022516"/>
    </source>
</evidence>
<dbReference type="SMART" id="SM00563">
    <property type="entry name" value="PlsC"/>
    <property type="match status" value="1"/>
</dbReference>
<evidence type="ECO:0000256" key="5">
    <source>
        <dbReference type="ARBA" id="ARBA00023315"/>
    </source>
</evidence>
<comment type="catalytic activity">
    <reaction evidence="10">
        <text>a (3R)-hydroxyacyl-[ACP] + L-ornithine = a lyso-ornithine lipid + holo-[ACP] + H(+)</text>
        <dbReference type="Rhea" id="RHEA:20633"/>
        <dbReference type="Rhea" id="RHEA-COMP:9685"/>
        <dbReference type="Rhea" id="RHEA-COMP:9945"/>
        <dbReference type="ChEBI" id="CHEBI:15378"/>
        <dbReference type="ChEBI" id="CHEBI:46911"/>
        <dbReference type="ChEBI" id="CHEBI:64479"/>
        <dbReference type="ChEBI" id="CHEBI:78827"/>
        <dbReference type="ChEBI" id="CHEBI:138482"/>
        <dbReference type="EC" id="2.3.2.30"/>
    </reaction>
    <physiologicalReaction direction="left-to-right" evidence="10">
        <dbReference type="Rhea" id="RHEA:20634"/>
    </physiologicalReaction>
</comment>
<name>W7QVW6_9ALTE</name>
<organism evidence="12 13">
    <name type="scientific">Catenovulum agarivorans DS-2</name>
    <dbReference type="NCBI Taxonomy" id="1328313"/>
    <lineage>
        <taxon>Bacteria</taxon>
        <taxon>Pseudomonadati</taxon>
        <taxon>Pseudomonadota</taxon>
        <taxon>Gammaproteobacteria</taxon>
        <taxon>Alteromonadales</taxon>
        <taxon>Alteromonadaceae</taxon>
        <taxon>Catenovulum</taxon>
    </lineage>
</organism>
<evidence type="ECO:0000313" key="13">
    <source>
        <dbReference type="Proteomes" id="UP000019276"/>
    </source>
</evidence>
<dbReference type="Gene3D" id="3.40.630.30">
    <property type="match status" value="1"/>
</dbReference>
<evidence type="ECO:0000256" key="10">
    <source>
        <dbReference type="ARBA" id="ARBA00047785"/>
    </source>
</evidence>
<dbReference type="PANTHER" id="PTHR37323">
    <property type="entry name" value="GCN5-RELATED N-ACETYLTRANSFERASE"/>
    <property type="match status" value="1"/>
</dbReference>
<accession>W7QVW6</accession>
<dbReference type="Proteomes" id="UP000019276">
    <property type="component" value="Unassembled WGS sequence"/>
</dbReference>
<evidence type="ECO:0000256" key="1">
    <source>
        <dbReference type="ARBA" id="ARBA00005189"/>
    </source>
</evidence>
<dbReference type="Pfam" id="PF13444">
    <property type="entry name" value="Acetyltransf_5"/>
    <property type="match status" value="1"/>
</dbReference>
<keyword evidence="5 12" id="KW-0012">Acyltransferase</keyword>
<dbReference type="EMBL" id="ARZY01000002">
    <property type="protein sequence ID" value="EWH11873.1"/>
    <property type="molecule type" value="Genomic_DNA"/>
</dbReference>
<keyword evidence="4" id="KW-0443">Lipid metabolism</keyword>
<evidence type="ECO:0000256" key="6">
    <source>
        <dbReference type="ARBA" id="ARBA00038095"/>
    </source>
</evidence>
<dbReference type="EC" id="2.3.2.30" evidence="7"/>
<keyword evidence="2" id="KW-0444">Lipid biosynthesis</keyword>
<dbReference type="InterPro" id="IPR045746">
    <property type="entry name" value="ACT14924-like_Acyltransf_dom"/>
</dbReference>
<comment type="function">
    <text evidence="9">Catalyzes the first step in the biosynthesis of ornithine lipids, which are phosphorus-free membrane lipids. Catalyzes the 3-hydroxyacyl-acyl carrier protein-dependent acylation of ornithine to form lyso-ornithine lipid (LOL).</text>
</comment>
<dbReference type="GO" id="GO:0043810">
    <property type="term" value="F:ornithine-acyl [acyl carrier protein] N-acyltransferase activity"/>
    <property type="evidence" value="ECO:0007669"/>
    <property type="project" value="UniProtKB-EC"/>
</dbReference>
<dbReference type="eggNOG" id="COG3176">
    <property type="taxonomic scope" value="Bacteria"/>
</dbReference>
<dbReference type="eggNOG" id="COG0204">
    <property type="taxonomic scope" value="Bacteria"/>
</dbReference>
<comment type="similarity">
    <text evidence="6">Belongs to the acetyltransferase family. OlsB subfamily.</text>
</comment>
<dbReference type="PATRIC" id="fig|1328313.3.peg.365"/>